<reference evidence="12 13" key="1">
    <citation type="submission" date="2024-01" db="EMBL/GenBank/DDBJ databases">
        <title>A draft genome for the cacao thread blight pathogen Marasmiellus scandens.</title>
        <authorList>
            <person name="Baruah I.K."/>
            <person name="Leung J."/>
            <person name="Bukari Y."/>
            <person name="Amoako-Attah I."/>
            <person name="Meinhardt L.W."/>
            <person name="Bailey B.A."/>
            <person name="Cohen S.P."/>
        </authorList>
    </citation>
    <scope>NUCLEOTIDE SEQUENCE [LARGE SCALE GENOMIC DNA]</scope>
    <source>
        <strain evidence="12 13">GH-19</strain>
    </source>
</reference>
<evidence type="ECO:0000313" key="12">
    <source>
        <dbReference type="EMBL" id="KAK7438445.1"/>
    </source>
</evidence>
<feature type="domain" description="SLC41A/MgtE integral membrane" evidence="11">
    <location>
        <begin position="416"/>
        <end position="551"/>
    </location>
</feature>
<organism evidence="12 13">
    <name type="scientific">Marasmiellus scandens</name>
    <dbReference type="NCBI Taxonomy" id="2682957"/>
    <lineage>
        <taxon>Eukaryota</taxon>
        <taxon>Fungi</taxon>
        <taxon>Dikarya</taxon>
        <taxon>Basidiomycota</taxon>
        <taxon>Agaricomycotina</taxon>
        <taxon>Agaricomycetes</taxon>
        <taxon>Agaricomycetidae</taxon>
        <taxon>Agaricales</taxon>
        <taxon>Marasmiineae</taxon>
        <taxon>Omphalotaceae</taxon>
        <taxon>Marasmiellus</taxon>
    </lineage>
</organism>
<evidence type="ECO:0000256" key="8">
    <source>
        <dbReference type="ARBA" id="ARBA00023136"/>
    </source>
</evidence>
<evidence type="ECO:0000256" key="4">
    <source>
        <dbReference type="ARBA" id="ARBA00022692"/>
    </source>
</evidence>
<dbReference type="InterPro" id="IPR045349">
    <property type="entry name" value="SLC41A1-3"/>
</dbReference>
<keyword evidence="13" id="KW-1185">Reference proteome</keyword>
<feature type="region of interest" description="Disordered" evidence="9">
    <location>
        <begin position="1"/>
        <end position="111"/>
    </location>
</feature>
<feature type="transmembrane region" description="Helical" evidence="10">
    <location>
        <begin position="318"/>
        <end position="343"/>
    </location>
</feature>
<name>A0ABR1IUL1_9AGAR</name>
<dbReference type="PANTHER" id="PTHR16228:SF7">
    <property type="entry name" value="SLC41A_MGTE INTEGRAL MEMBRANE DOMAIN-CONTAINING PROTEIN"/>
    <property type="match status" value="1"/>
</dbReference>
<keyword evidence="6 10" id="KW-1133">Transmembrane helix</keyword>
<keyword evidence="7" id="KW-0406">Ion transport</keyword>
<comment type="subcellular location">
    <subcellularLocation>
        <location evidence="1">Membrane</location>
        <topology evidence="1">Multi-pass membrane protein</topology>
    </subcellularLocation>
</comment>
<evidence type="ECO:0000256" key="5">
    <source>
        <dbReference type="ARBA" id="ARBA00022842"/>
    </source>
</evidence>
<feature type="transmembrane region" description="Helical" evidence="10">
    <location>
        <begin position="208"/>
        <end position="231"/>
    </location>
</feature>
<dbReference type="Gene3D" id="1.10.357.20">
    <property type="entry name" value="SLC41 divalent cation transporters, integral membrane domain"/>
    <property type="match status" value="2"/>
</dbReference>
<evidence type="ECO:0000256" key="10">
    <source>
        <dbReference type="SAM" id="Phobius"/>
    </source>
</evidence>
<keyword evidence="8 10" id="KW-0472">Membrane</keyword>
<feature type="transmembrane region" description="Helical" evidence="10">
    <location>
        <begin position="279"/>
        <end position="306"/>
    </location>
</feature>
<feature type="transmembrane region" description="Helical" evidence="10">
    <location>
        <begin position="410"/>
        <end position="429"/>
    </location>
</feature>
<proteinExistence type="inferred from homology"/>
<dbReference type="EMBL" id="JBANRG010000079">
    <property type="protein sequence ID" value="KAK7438445.1"/>
    <property type="molecule type" value="Genomic_DNA"/>
</dbReference>
<evidence type="ECO:0000256" key="2">
    <source>
        <dbReference type="ARBA" id="ARBA00009749"/>
    </source>
</evidence>
<evidence type="ECO:0000256" key="9">
    <source>
        <dbReference type="SAM" id="MobiDB-lite"/>
    </source>
</evidence>
<gene>
    <name evidence="12" type="ORF">VKT23_018057</name>
</gene>
<feature type="transmembrane region" description="Helical" evidence="10">
    <location>
        <begin position="462"/>
        <end position="487"/>
    </location>
</feature>
<dbReference type="Proteomes" id="UP001498398">
    <property type="component" value="Unassembled WGS sequence"/>
</dbReference>
<keyword evidence="3" id="KW-0813">Transport</keyword>
<dbReference type="InterPro" id="IPR036739">
    <property type="entry name" value="SLC41_membr_dom_sf"/>
</dbReference>
<accession>A0ABR1IUL1</accession>
<feature type="transmembrane region" description="Helical" evidence="10">
    <location>
        <begin position="493"/>
        <end position="517"/>
    </location>
</feature>
<feature type="compositionally biased region" description="Gly residues" evidence="9">
    <location>
        <begin position="50"/>
        <end position="64"/>
    </location>
</feature>
<comment type="caution">
    <text evidence="12">The sequence shown here is derived from an EMBL/GenBank/DDBJ whole genome shotgun (WGS) entry which is preliminary data.</text>
</comment>
<feature type="compositionally biased region" description="Acidic residues" evidence="9">
    <location>
        <begin position="74"/>
        <end position="87"/>
    </location>
</feature>
<feature type="transmembrane region" description="Helical" evidence="10">
    <location>
        <begin position="382"/>
        <end position="404"/>
    </location>
</feature>
<protein>
    <recommendedName>
        <fullName evidence="11">SLC41A/MgtE integral membrane domain-containing protein</fullName>
    </recommendedName>
</protein>
<dbReference type="PANTHER" id="PTHR16228">
    <property type="entry name" value="DIVALENT CATION TRANSPORTER SOLUTE CARRIER FAMILY 41"/>
    <property type="match status" value="1"/>
</dbReference>
<feature type="transmembrane region" description="Helical" evidence="10">
    <location>
        <begin position="349"/>
        <end position="370"/>
    </location>
</feature>
<sequence length="569" mass="61882">MTAQNHEDIIELGALHNHKDDEEEQGQERDYGYTSQKQNGSKFHEDLGENGHGNGFANGNGNGHGPPHEHGLGDEEDYSEGEDDEEALLSGGSPRTRRRERSGSTSSLGKGGRLARVWPQIKDIVWEAAPTLLLTTVGLLFTGELLDHVSRWRAMREVDQLIMIIPVVLNLKGNLEMNLSARLGTAANVGELDDPVVRRKMIFGNLTLLQVQATVVSFVAACVSFLLGFVVPRSEVPAQTQGEATTRDVVNVLVDLAVRRARPNLPPVDTSRKTGFHTFVMVASTGMTAACLSGLILGSFMCGLIVWCRHFGRDPDNIAPPVASCLGDLITLVLVGLVSTLLIPFLYTFVPLFVIFGVLFSFFLCLTNTLRNSYVRDLIKEGWTPLFGAMIISSTTGIVLDLFVSRYEGFALLAVVISGLPGAVGSIFISRLSTALHAAALPATGYRSANEEAPRSKEASPLLVMITLMIITLPVEVIFLSMLRALGWLKLPFVFVASSVLFFCCAVFFSLIIAKYLTNFLWSKKLDPDMYALPIHSAFMDLVGQSLLVLCFEIVSLLGGAVEAKAHTG</sequence>
<evidence type="ECO:0000313" key="13">
    <source>
        <dbReference type="Proteomes" id="UP001498398"/>
    </source>
</evidence>
<dbReference type="SUPFAM" id="SSF161093">
    <property type="entry name" value="MgtE membrane domain-like"/>
    <property type="match status" value="2"/>
</dbReference>
<evidence type="ECO:0000256" key="1">
    <source>
        <dbReference type="ARBA" id="ARBA00004141"/>
    </source>
</evidence>
<comment type="similarity">
    <text evidence="2">Belongs to the SLC41A transporter family.</text>
</comment>
<keyword evidence="4 10" id="KW-0812">Transmembrane</keyword>
<keyword evidence="5" id="KW-0460">Magnesium</keyword>
<dbReference type="Pfam" id="PF01769">
    <property type="entry name" value="MgtE"/>
    <property type="match status" value="2"/>
</dbReference>
<dbReference type="InterPro" id="IPR006667">
    <property type="entry name" value="SLC41_membr_dom"/>
</dbReference>
<evidence type="ECO:0000256" key="6">
    <source>
        <dbReference type="ARBA" id="ARBA00022989"/>
    </source>
</evidence>
<evidence type="ECO:0000256" key="7">
    <source>
        <dbReference type="ARBA" id="ARBA00023065"/>
    </source>
</evidence>
<feature type="domain" description="SLC41A/MgtE integral membrane" evidence="11">
    <location>
        <begin position="165"/>
        <end position="335"/>
    </location>
</feature>
<evidence type="ECO:0000259" key="11">
    <source>
        <dbReference type="Pfam" id="PF01769"/>
    </source>
</evidence>
<evidence type="ECO:0000256" key="3">
    <source>
        <dbReference type="ARBA" id="ARBA00022448"/>
    </source>
</evidence>